<dbReference type="PRINTS" id="PR00604">
    <property type="entry name" value="CYTCHRMECIAB"/>
</dbReference>
<dbReference type="Pfam" id="PF00034">
    <property type="entry name" value="Cytochrom_C"/>
    <property type="match status" value="1"/>
</dbReference>
<keyword evidence="10" id="KW-1185">Reference proteome</keyword>
<feature type="chain" id="PRO_5041251406" evidence="7">
    <location>
        <begin position="25"/>
        <end position="125"/>
    </location>
</feature>
<dbReference type="GO" id="GO:0009055">
    <property type="term" value="F:electron transfer activity"/>
    <property type="evidence" value="ECO:0007669"/>
    <property type="project" value="InterPro"/>
</dbReference>
<accession>A0AA41YQ42</accession>
<evidence type="ECO:0000259" key="8">
    <source>
        <dbReference type="PROSITE" id="PS51007"/>
    </source>
</evidence>
<keyword evidence="2 6" id="KW-0349">Heme</keyword>
<reference evidence="9" key="2">
    <citation type="submission" date="2022-10" db="EMBL/GenBank/DDBJ databases">
        <authorList>
            <person name="Trinh H.N."/>
        </authorList>
    </citation>
    <scope>NUCLEOTIDE SEQUENCE</scope>
    <source>
        <strain evidence="9">RN2-1</strain>
    </source>
</reference>
<evidence type="ECO:0000256" key="6">
    <source>
        <dbReference type="PROSITE-ProRule" id="PRU00433"/>
    </source>
</evidence>
<name>A0AA41YQ42_9PROT</name>
<dbReference type="PANTHER" id="PTHR11961">
    <property type="entry name" value="CYTOCHROME C"/>
    <property type="match status" value="1"/>
</dbReference>
<evidence type="ECO:0000256" key="3">
    <source>
        <dbReference type="ARBA" id="ARBA00022723"/>
    </source>
</evidence>
<reference evidence="9" key="1">
    <citation type="submission" date="2022-09" db="EMBL/GenBank/DDBJ databases">
        <title>Rhodovastum sp. nov. RN2-1 isolated from soil in Seongnam, South Korea.</title>
        <authorList>
            <person name="Le N.T."/>
        </authorList>
    </citation>
    <scope>NUCLEOTIDE SEQUENCE</scope>
    <source>
        <strain evidence="9">RN2-1</strain>
    </source>
</reference>
<gene>
    <name evidence="9" type="ORF">OL599_08190</name>
</gene>
<dbReference type="GO" id="GO:0020037">
    <property type="term" value="F:heme binding"/>
    <property type="evidence" value="ECO:0007669"/>
    <property type="project" value="InterPro"/>
</dbReference>
<dbReference type="Gene3D" id="1.10.760.10">
    <property type="entry name" value="Cytochrome c-like domain"/>
    <property type="match status" value="1"/>
</dbReference>
<keyword evidence="7" id="KW-0732">Signal</keyword>
<dbReference type="InterPro" id="IPR002327">
    <property type="entry name" value="Cyt_c_1A/1B"/>
</dbReference>
<dbReference type="AlphaFoldDB" id="A0AA41YQ42"/>
<feature type="signal peptide" evidence="7">
    <location>
        <begin position="1"/>
        <end position="24"/>
    </location>
</feature>
<dbReference type="GO" id="GO:0046872">
    <property type="term" value="F:metal ion binding"/>
    <property type="evidence" value="ECO:0007669"/>
    <property type="project" value="UniProtKB-KW"/>
</dbReference>
<keyword evidence="1" id="KW-0813">Transport</keyword>
<evidence type="ECO:0000256" key="1">
    <source>
        <dbReference type="ARBA" id="ARBA00022448"/>
    </source>
</evidence>
<comment type="caution">
    <text evidence="9">The sequence shown here is derived from an EMBL/GenBank/DDBJ whole genome shotgun (WGS) entry which is preliminary data.</text>
</comment>
<dbReference type="EMBL" id="JAPDNT010000004">
    <property type="protein sequence ID" value="MCW3474563.1"/>
    <property type="molecule type" value="Genomic_DNA"/>
</dbReference>
<dbReference type="Proteomes" id="UP001165679">
    <property type="component" value="Unassembled WGS sequence"/>
</dbReference>
<organism evidence="9 10">
    <name type="scientific">Limobrevibacterium gyesilva</name>
    <dbReference type="NCBI Taxonomy" id="2991712"/>
    <lineage>
        <taxon>Bacteria</taxon>
        <taxon>Pseudomonadati</taxon>
        <taxon>Pseudomonadota</taxon>
        <taxon>Alphaproteobacteria</taxon>
        <taxon>Acetobacterales</taxon>
        <taxon>Acetobacteraceae</taxon>
        <taxon>Limobrevibacterium</taxon>
    </lineage>
</organism>
<evidence type="ECO:0000256" key="4">
    <source>
        <dbReference type="ARBA" id="ARBA00022982"/>
    </source>
</evidence>
<proteinExistence type="predicted"/>
<feature type="domain" description="Cytochrome c" evidence="8">
    <location>
        <begin position="25"/>
        <end position="125"/>
    </location>
</feature>
<keyword evidence="4" id="KW-0249">Electron transport</keyword>
<evidence type="ECO:0000256" key="2">
    <source>
        <dbReference type="ARBA" id="ARBA00022617"/>
    </source>
</evidence>
<evidence type="ECO:0000256" key="5">
    <source>
        <dbReference type="ARBA" id="ARBA00023004"/>
    </source>
</evidence>
<dbReference type="SUPFAM" id="SSF46626">
    <property type="entry name" value="Cytochrome c"/>
    <property type="match status" value="1"/>
</dbReference>
<dbReference type="InterPro" id="IPR036909">
    <property type="entry name" value="Cyt_c-like_dom_sf"/>
</dbReference>
<sequence length="125" mass="13800">MFRLFIGAIACVATCQLLTLPAHAQNAEAGRRVFTQICSNCHEVAPGRNRIGPSLFGVVGRKTGTLTDFRYSDANRRANIVWDQATLDRYLANPRGIIPGTAMTYNGLKDDPKRHDLIAYLATLH</sequence>
<keyword evidence="5 6" id="KW-0408">Iron</keyword>
<protein>
    <submittedName>
        <fullName evidence="9">Cytochrome c family protein</fullName>
    </submittedName>
</protein>
<dbReference type="InterPro" id="IPR009056">
    <property type="entry name" value="Cyt_c-like_dom"/>
</dbReference>
<evidence type="ECO:0000313" key="10">
    <source>
        <dbReference type="Proteomes" id="UP001165679"/>
    </source>
</evidence>
<dbReference type="PROSITE" id="PS51007">
    <property type="entry name" value="CYTC"/>
    <property type="match status" value="1"/>
</dbReference>
<evidence type="ECO:0000313" key="9">
    <source>
        <dbReference type="EMBL" id="MCW3474563.1"/>
    </source>
</evidence>
<keyword evidence="3 6" id="KW-0479">Metal-binding</keyword>
<dbReference type="RefSeq" id="WP_264713204.1">
    <property type="nucleotide sequence ID" value="NZ_JAPDNT010000004.1"/>
</dbReference>
<evidence type="ECO:0000256" key="7">
    <source>
        <dbReference type="SAM" id="SignalP"/>
    </source>
</evidence>